<feature type="domain" description="TadE-like" evidence="2">
    <location>
        <begin position="24"/>
        <end position="66"/>
    </location>
</feature>
<name>A0A251YC47_9MICO</name>
<keyword evidence="1" id="KW-1133">Transmembrane helix</keyword>
<evidence type="ECO:0000313" key="3">
    <source>
        <dbReference type="EMBL" id="OUE21689.1"/>
    </source>
</evidence>
<keyword evidence="1" id="KW-0812">Transmembrane</keyword>
<proteinExistence type="predicted"/>
<reference evidence="3 4" key="1">
    <citation type="submission" date="2016-08" db="EMBL/GenBank/DDBJ databases">
        <title>Genome sequence of Clavibacter michiganensis spp strain CFBP7494.</title>
        <authorList>
            <person name="Thapa S.P."/>
            <person name="Coaker G."/>
            <person name="Jacques M.-A."/>
        </authorList>
    </citation>
    <scope>NUCLEOTIDE SEQUENCE [LARGE SCALE GENOMIC DNA]</scope>
    <source>
        <strain evidence="3">CFBP7494</strain>
    </source>
</reference>
<accession>A0A251YC47</accession>
<protein>
    <recommendedName>
        <fullName evidence="2">TadE-like domain-containing protein</fullName>
    </recommendedName>
</protein>
<comment type="caution">
    <text evidence="3">The sequence shown here is derived from an EMBL/GenBank/DDBJ whole genome shotgun (WGS) entry which is preliminary data.</text>
</comment>
<evidence type="ECO:0000259" key="2">
    <source>
        <dbReference type="Pfam" id="PF07811"/>
    </source>
</evidence>
<feature type="transmembrane region" description="Helical" evidence="1">
    <location>
        <begin position="25"/>
        <end position="48"/>
    </location>
</feature>
<organism evidence="3 4">
    <name type="scientific">Clavibacter michiganensis</name>
    <dbReference type="NCBI Taxonomy" id="28447"/>
    <lineage>
        <taxon>Bacteria</taxon>
        <taxon>Bacillati</taxon>
        <taxon>Actinomycetota</taxon>
        <taxon>Actinomycetes</taxon>
        <taxon>Micrococcales</taxon>
        <taxon>Microbacteriaceae</taxon>
        <taxon>Clavibacter</taxon>
    </lineage>
</organism>
<gene>
    <name evidence="3" type="ORF">BFL34_01048</name>
</gene>
<dbReference type="InterPro" id="IPR049790">
    <property type="entry name" value="Rv3655c/TadE"/>
</dbReference>
<dbReference type="RefSeq" id="WP_086520847.1">
    <property type="nucleotide sequence ID" value="NZ_MDJW01000007.1"/>
</dbReference>
<dbReference type="EMBL" id="MDJW01000007">
    <property type="protein sequence ID" value="OUE21689.1"/>
    <property type="molecule type" value="Genomic_DNA"/>
</dbReference>
<dbReference type="Pfam" id="PF07811">
    <property type="entry name" value="TadE"/>
    <property type="match status" value="1"/>
</dbReference>
<evidence type="ECO:0000313" key="4">
    <source>
        <dbReference type="Proteomes" id="UP000194837"/>
    </source>
</evidence>
<sequence>MIPLAWAAGSPHHDPRASPVADRGAAAAELAVVLPAVVLVLGLCLGAVQTVGQQVVLTSAAEEAARSIGRGEDAGTASARIEGAAAGASMAVDRSGHAVCVRLTAPSRFGPAGEAGLRVSARGCAWQEDPGAP</sequence>
<dbReference type="NCBIfam" id="NF041390">
    <property type="entry name" value="TadE_Rv3655c"/>
    <property type="match status" value="1"/>
</dbReference>
<dbReference type="Proteomes" id="UP000194837">
    <property type="component" value="Unassembled WGS sequence"/>
</dbReference>
<dbReference type="AlphaFoldDB" id="A0A251YC47"/>
<evidence type="ECO:0000256" key="1">
    <source>
        <dbReference type="SAM" id="Phobius"/>
    </source>
</evidence>
<keyword evidence="1" id="KW-0472">Membrane</keyword>
<dbReference type="InterPro" id="IPR012495">
    <property type="entry name" value="TadE-like_dom"/>
</dbReference>